<dbReference type="SMART" id="SM00313">
    <property type="entry name" value="PXA"/>
    <property type="match status" value="1"/>
</dbReference>
<feature type="compositionally biased region" description="Polar residues" evidence="2">
    <location>
        <begin position="471"/>
        <end position="488"/>
    </location>
</feature>
<evidence type="ECO:0000256" key="2">
    <source>
        <dbReference type="SAM" id="MobiDB-lite"/>
    </source>
</evidence>
<dbReference type="PANTHER" id="PTHR22775">
    <property type="entry name" value="SORTING NEXIN"/>
    <property type="match status" value="1"/>
</dbReference>
<reference evidence="4 5" key="1">
    <citation type="journal article" date="2016" name="Sci. Rep.">
        <title>Peltaster fructicola genome reveals evolution from an invasive phytopathogen to an ectophytic parasite.</title>
        <authorList>
            <person name="Xu C."/>
            <person name="Chen H."/>
            <person name="Gleason M.L."/>
            <person name="Xu J.R."/>
            <person name="Liu H."/>
            <person name="Zhang R."/>
            <person name="Sun G."/>
        </authorList>
    </citation>
    <scope>NUCLEOTIDE SEQUENCE [LARGE SCALE GENOMIC DNA]</scope>
    <source>
        <strain evidence="4 5">LNHT1506</strain>
    </source>
</reference>
<comment type="similarity">
    <text evidence="1">Belongs to the sorting nexin family.</text>
</comment>
<keyword evidence="5" id="KW-1185">Reference proteome</keyword>
<dbReference type="InterPro" id="IPR003114">
    <property type="entry name" value="Phox_assoc"/>
</dbReference>
<dbReference type="PANTHER" id="PTHR22775:SF47">
    <property type="entry name" value="MEIOTICALLY UP-REGULATED GENE 122 PROTEIN"/>
    <property type="match status" value="1"/>
</dbReference>
<dbReference type="GO" id="GO:0035091">
    <property type="term" value="F:phosphatidylinositol binding"/>
    <property type="evidence" value="ECO:0007669"/>
    <property type="project" value="InterPro"/>
</dbReference>
<proteinExistence type="inferred from homology"/>
<accession>A0A6H0XZE4</accession>
<sequence length="1005" mass="110317">MDELRDETPLATEHTDESIPLPPVIDTSLVDKQQGKQESVQASQLPTITLVQRCTDSALHFLAHASNQTLGACLVGFGATTYFVLGRVGLVIIGVASGVVLQATWEGIRQDDRSEEVKTKDSKRRQEAGIEVVQKLLQWREGQKEEGNQEESAKSPSGQDLDFSTFEPETGEALNKFADAVIKDYVKYWYAPTIPGEESFPSLCRNTLTAFILSMSGHLRRKRPADAFLDFVTNASSIIVVFLNELSAALNASPSSSAQDAVSTYLELKPESNLASLLDTRNQDRKLKTIAEDILESYLEPKVYNCPPVHGFLKEVLAQLVLGYTITLCSAPDWINDYIIYGLEESDTTKEVMNIVDAGVEGRSVDSKPMSQMDEPAAVAEETTRDHKRQASKAEDPMDEAMREAQRLTQLMIEEDERRAREEAERQSVAFSVDDVSEVPSRDVRTPTSSDSERERADNDLAAEQEVERPSTPTTKAQFTSFDQILPSSQPTALMDTAERAKSESAVLTLHNATISIFDDSVPGERATIKARPTTDYLIQIEPSSAVFPGWMIARKYADFEMLHEVLKRLSVITGVNFTERHAELPKWKQTTKASLRHELEQYLMAAVRYQQLAESEGMKRFLEKDQTLMKGPGKGFGWPTPEAFGKLGGDMINVLAKAPTNVAGGGKALFSGLKGKKNQSQASIRNSVVSTPGSEGRQSMSFPDVSEHSAPRASQDSLQPPSEGVDKISAAPRPLSAEVLSSPSRRPADLTRAESYASQPSPVQAAMPIDPMSGIEDTFDLPPPPSEMPDDYGVTSTSMRQSIDALRTTREASLDLPPAMPPRPVAEPEKPTTTKKPPITERETSVAVELMFAVITELFTLSSAWQFRRTLLAAAKSFLLRPGNPQLLAIRDLLQKDLLDANLSDAGVAAQVIKLRENALPTAEELEIWNRDYPPKTAEQKEEARIKARRLLVTKGMPAALTSVMGAAASGEALGNVFDCLQIPEVSRGLVFGLMLQALKVVTH</sequence>
<evidence type="ECO:0000259" key="3">
    <source>
        <dbReference type="PROSITE" id="PS51207"/>
    </source>
</evidence>
<dbReference type="Proteomes" id="UP000503462">
    <property type="component" value="Chromosome 3"/>
</dbReference>
<feature type="compositionally biased region" description="Basic and acidic residues" evidence="2">
    <location>
        <begin position="392"/>
        <end position="401"/>
    </location>
</feature>
<feature type="domain" description="PXA" evidence="3">
    <location>
        <begin position="167"/>
        <end position="347"/>
    </location>
</feature>
<feature type="region of interest" description="Disordered" evidence="2">
    <location>
        <begin position="1"/>
        <end position="23"/>
    </location>
</feature>
<dbReference type="PROSITE" id="PS51207">
    <property type="entry name" value="PXA"/>
    <property type="match status" value="1"/>
</dbReference>
<feature type="region of interest" description="Disordered" evidence="2">
    <location>
        <begin position="417"/>
        <end position="488"/>
    </location>
</feature>
<dbReference type="InterPro" id="IPR013937">
    <property type="entry name" value="Sorting_nexin_C"/>
</dbReference>
<feature type="region of interest" description="Disordered" evidence="2">
    <location>
        <begin position="815"/>
        <end position="838"/>
    </location>
</feature>
<evidence type="ECO:0000256" key="1">
    <source>
        <dbReference type="ARBA" id="ARBA00010883"/>
    </source>
</evidence>
<feature type="compositionally biased region" description="Basic and acidic residues" evidence="2">
    <location>
        <begin position="440"/>
        <end position="459"/>
    </location>
</feature>
<feature type="compositionally biased region" description="Basic and acidic residues" evidence="2">
    <location>
        <begin position="417"/>
        <end position="426"/>
    </location>
</feature>
<organism evidence="4 5">
    <name type="scientific">Peltaster fructicola</name>
    <dbReference type="NCBI Taxonomy" id="286661"/>
    <lineage>
        <taxon>Eukaryota</taxon>
        <taxon>Fungi</taxon>
        <taxon>Dikarya</taxon>
        <taxon>Ascomycota</taxon>
        <taxon>Pezizomycotina</taxon>
        <taxon>Dothideomycetes</taxon>
        <taxon>Dothideomycetes incertae sedis</taxon>
        <taxon>Peltaster</taxon>
    </lineage>
</organism>
<gene>
    <name evidence="4" type="ORF">AMS68_005297</name>
</gene>
<feature type="region of interest" description="Disordered" evidence="2">
    <location>
        <begin position="673"/>
        <end position="791"/>
    </location>
</feature>
<feature type="compositionally biased region" description="Polar residues" evidence="2">
    <location>
        <begin position="679"/>
        <end position="702"/>
    </location>
</feature>
<evidence type="ECO:0000313" key="4">
    <source>
        <dbReference type="EMBL" id="QIW99779.1"/>
    </source>
</evidence>
<dbReference type="Pfam" id="PF02194">
    <property type="entry name" value="PXA"/>
    <property type="match status" value="1"/>
</dbReference>
<feature type="compositionally biased region" description="Basic and acidic residues" evidence="2">
    <location>
        <begin position="141"/>
        <end position="153"/>
    </location>
</feature>
<protein>
    <recommendedName>
        <fullName evidence="3">PXA domain-containing protein</fullName>
    </recommendedName>
</protein>
<feature type="compositionally biased region" description="Basic and acidic residues" evidence="2">
    <location>
        <begin position="827"/>
        <end position="838"/>
    </location>
</feature>
<dbReference type="FunFam" id="3.30.1520.10:FF:000065">
    <property type="entry name" value="PX domain protein (AFU_orthologue AFUA_2G07450)"/>
    <property type="match status" value="1"/>
</dbReference>
<feature type="region of interest" description="Disordered" evidence="2">
    <location>
        <begin position="141"/>
        <end position="165"/>
    </location>
</feature>
<evidence type="ECO:0000313" key="5">
    <source>
        <dbReference type="Proteomes" id="UP000503462"/>
    </source>
</evidence>
<dbReference type="AlphaFoldDB" id="A0A6H0XZE4"/>
<name>A0A6H0XZE4_9PEZI</name>
<dbReference type="Gene3D" id="3.30.1520.10">
    <property type="entry name" value="Phox-like domain"/>
    <property type="match status" value="1"/>
</dbReference>
<dbReference type="OrthoDB" id="41200at2759"/>
<dbReference type="SUPFAM" id="SSF64268">
    <property type="entry name" value="PX domain"/>
    <property type="match status" value="1"/>
</dbReference>
<dbReference type="CDD" id="cd06093">
    <property type="entry name" value="PX_domain"/>
    <property type="match status" value="1"/>
</dbReference>
<dbReference type="InterPro" id="IPR036871">
    <property type="entry name" value="PX_dom_sf"/>
</dbReference>
<dbReference type="InterPro" id="IPR001683">
    <property type="entry name" value="PX_dom"/>
</dbReference>
<dbReference type="Pfam" id="PF00787">
    <property type="entry name" value="PX"/>
    <property type="match status" value="1"/>
</dbReference>
<dbReference type="Pfam" id="PF08628">
    <property type="entry name" value="Nexin_C"/>
    <property type="match status" value="1"/>
</dbReference>
<feature type="region of interest" description="Disordered" evidence="2">
    <location>
        <begin position="364"/>
        <end position="401"/>
    </location>
</feature>
<dbReference type="EMBL" id="CP051141">
    <property type="protein sequence ID" value="QIW99779.1"/>
    <property type="molecule type" value="Genomic_DNA"/>
</dbReference>